<feature type="compositionally biased region" description="Pro residues" evidence="4">
    <location>
        <begin position="1109"/>
        <end position="1130"/>
    </location>
</feature>
<dbReference type="InterPro" id="IPR011993">
    <property type="entry name" value="PH-like_dom_sf"/>
</dbReference>
<keyword evidence="8" id="KW-1185">Reference proteome</keyword>
<dbReference type="GO" id="GO:0007266">
    <property type="term" value="P:Rho protein signal transduction"/>
    <property type="evidence" value="ECO:0007669"/>
    <property type="project" value="TreeGrafter"/>
</dbReference>
<feature type="compositionally biased region" description="Pro residues" evidence="4">
    <location>
        <begin position="776"/>
        <end position="794"/>
    </location>
</feature>
<feature type="compositionally biased region" description="Pro residues" evidence="4">
    <location>
        <begin position="652"/>
        <end position="666"/>
    </location>
</feature>
<evidence type="ECO:0000313" key="8">
    <source>
        <dbReference type="Proteomes" id="UP000007799"/>
    </source>
</evidence>
<feature type="region of interest" description="Disordered" evidence="4">
    <location>
        <begin position="466"/>
        <end position="486"/>
    </location>
</feature>
<dbReference type="PANTHER" id="PTHR12287:SF23">
    <property type="entry name" value="AROUSER, ISOFORM A-RELATED"/>
    <property type="match status" value="1"/>
</dbReference>
<dbReference type="OMA" id="WEGVPAW"/>
<dbReference type="RefSeq" id="XP_004994764.1">
    <property type="nucleotide sequence ID" value="XM_004994707.1"/>
</dbReference>
<dbReference type="GO" id="GO:0003779">
    <property type="term" value="F:actin binding"/>
    <property type="evidence" value="ECO:0007669"/>
    <property type="project" value="InterPro"/>
</dbReference>
<feature type="compositionally biased region" description="Low complexity" evidence="4">
    <location>
        <begin position="1396"/>
        <end position="1405"/>
    </location>
</feature>
<evidence type="ECO:0000313" key="7">
    <source>
        <dbReference type="EMBL" id="EGD72942.1"/>
    </source>
</evidence>
<dbReference type="SMART" id="SM00246">
    <property type="entry name" value="WH2"/>
    <property type="match status" value="2"/>
</dbReference>
<feature type="compositionally biased region" description="Basic and acidic residues" evidence="4">
    <location>
        <begin position="1000"/>
        <end position="1033"/>
    </location>
</feature>
<feature type="compositionally biased region" description="Low complexity" evidence="4">
    <location>
        <begin position="1151"/>
        <end position="1177"/>
    </location>
</feature>
<accession>F2U837</accession>
<feature type="compositionally biased region" description="Basic and acidic residues" evidence="4">
    <location>
        <begin position="1224"/>
        <end position="1234"/>
    </location>
</feature>
<feature type="coiled-coil region" evidence="3">
    <location>
        <begin position="1561"/>
        <end position="1593"/>
    </location>
</feature>
<dbReference type="InterPro" id="IPR055093">
    <property type="entry name" value="EPS8_2nd"/>
</dbReference>
<feature type="compositionally biased region" description="Low complexity" evidence="4">
    <location>
        <begin position="1131"/>
        <end position="1142"/>
    </location>
</feature>
<evidence type="ECO:0008006" key="9">
    <source>
        <dbReference type="Google" id="ProtNLM"/>
    </source>
</evidence>
<dbReference type="SUPFAM" id="SSF50729">
    <property type="entry name" value="PH domain-like"/>
    <property type="match status" value="1"/>
</dbReference>
<dbReference type="OrthoDB" id="4680325at2759"/>
<gene>
    <name evidence="7" type="ORF">PTSG_04674</name>
</gene>
<evidence type="ECO:0000256" key="2">
    <source>
        <dbReference type="PROSITE-ProRule" id="PRU00192"/>
    </source>
</evidence>
<keyword evidence="3" id="KW-0175">Coiled coil</keyword>
<evidence type="ECO:0000259" key="6">
    <source>
        <dbReference type="PROSITE" id="PS51082"/>
    </source>
</evidence>
<feature type="compositionally biased region" description="Low complexity" evidence="4">
    <location>
        <begin position="1445"/>
        <end position="1457"/>
    </location>
</feature>
<dbReference type="GO" id="GO:0005886">
    <property type="term" value="C:plasma membrane"/>
    <property type="evidence" value="ECO:0007669"/>
    <property type="project" value="TreeGrafter"/>
</dbReference>
<feature type="compositionally biased region" description="Basic and acidic residues" evidence="4">
    <location>
        <begin position="977"/>
        <end position="987"/>
    </location>
</feature>
<dbReference type="InterPro" id="IPR013761">
    <property type="entry name" value="SAM/pointed_sf"/>
</dbReference>
<evidence type="ECO:0000256" key="3">
    <source>
        <dbReference type="SAM" id="Coils"/>
    </source>
</evidence>
<dbReference type="STRING" id="946362.F2U837"/>
<dbReference type="GeneID" id="16075346"/>
<dbReference type="SMART" id="SM00326">
    <property type="entry name" value="SH3"/>
    <property type="match status" value="1"/>
</dbReference>
<evidence type="ECO:0000259" key="5">
    <source>
        <dbReference type="PROSITE" id="PS50002"/>
    </source>
</evidence>
<dbReference type="EMBL" id="GL832964">
    <property type="protein sequence ID" value="EGD72942.1"/>
    <property type="molecule type" value="Genomic_DNA"/>
</dbReference>
<dbReference type="PROSITE" id="PS50002">
    <property type="entry name" value="SH3"/>
    <property type="match status" value="1"/>
</dbReference>
<feature type="compositionally biased region" description="Pro residues" evidence="4">
    <location>
        <begin position="1240"/>
        <end position="1266"/>
    </location>
</feature>
<dbReference type="InterPro" id="IPR001452">
    <property type="entry name" value="SH3_domain"/>
</dbReference>
<feature type="domain" description="WH2" evidence="6">
    <location>
        <begin position="1178"/>
        <end position="1195"/>
    </location>
</feature>
<feature type="compositionally biased region" description="Low complexity" evidence="4">
    <location>
        <begin position="1542"/>
        <end position="1561"/>
    </location>
</feature>
<dbReference type="InParanoid" id="F2U837"/>
<feature type="compositionally biased region" description="Polar residues" evidence="4">
    <location>
        <begin position="1488"/>
        <end position="1500"/>
    </location>
</feature>
<sequence>MGQGHSSPHQRRKGKADLSTAMMDIGAVTDESVPVDDYVDEQFADEIRKQRKEALDQGNVTLRGGLPLGFETDRPQSLHEEAGDLESYVAQLEASGDSNRHSSISRFDASRLGFQSMPSVPENSEFDFDETRKFHYDVNERLWFAVEHLASFSVPSKSQPPTAHHGLDRVKEKGNFWTKAEELRVTSTHVEVRDGMGGHESKSFRLEDILSVKAFYGDDDFGDCIVFVTRHDKVYAVHVYQCNETHMKQEDSNGRLATKTAATDLQARALSRALEEKIAPLRGAGAASMQRRGDKADKRFFSSHNAQAVALEGSVSPEDLTHTQRLLGITETVLSLVRGLLRDIEAFAAQCTQQDDKPGHDDYCDVYYQVRAVVSLIAMPDYTAEEAEEQAEDIMHRLCALLKKIVRSQKSFDLVRTIRMPGLTEAGLSLVQNTLNDKDLQFWRTLQTHWNVSVDEQDAFKRYTPTYKTKDPNAAASEEGASNFGFDDDVHESVSVAGAARPRLSTASTAIMVDNDDGDDDDAAVEAEEARDVLGLPPPIPDRPSSTELGLPPAPPPPPPSLTPEAQAGLPPAPPPPQLALGPAPPPPPPAASVLKRPSLAQLPSVAERSRRFDQSAAQPAQFNGIPPPPSAPAPTRLQAARASLTGTQDMPPRPQGPAPRPPPPAASDFYVHSLYRFDARNPKELSMFAGEELLVLDNTRKWWQVRNSYGDEGFVPSTCLIDDRGLVVDCAVDLPVIKNGRIESHGYKYTRRGEAELSRLSSSAALVPQGQLPSPGAPPPPNMPAPSAPPPQAAPGMAAANGAPPPPPLPPPGALDLMPPPKPAVPKASDDDDDGDDAAKKLGGAGGLAAALMAGKNKLKATTGDLQKKKSLAAIVGREDEGVNELNAELKKKLKGRSSHIDVDAQLKDQNSATITMASTAEEVTAWLNRNGFEKAAEKLGPLAGAQLLGMTKAELKAKTDFPTATKLHSRLSEFREASEPVRRWSQEPVRAVQQLESQQKKTDMMEKLGDALSALRHDVQPAKKKWTEATHKLTQPQPQQQQQQQQQQYQPPPPPPPATTQPQPPPPPPPPTTTAPTTVPAVPPPPPPGPAVPPPPPPPAAAANTNAPPPPPPPSGPIAPPPPPPPAGPLGSSTDDSNSNNGGGGGNGALLAALKGAKLKKASTSSLGSSGDSDGPMGGLLAEIRAKKQLRKTDNSGILTSSTRPRTSTSSEGVMPALAQEIKNKKLRETDSYYKNTQPPPPPPPATTTTPQPPPPQPMQPAKPPTTSAATATGGTSLEAFVAPTDGRPVAPAVDHEGKPLPNWKRNVLQRKLDAEWSRQQAELAKQREAEAKWEGIPTWKRRVIEQKRQKATEGAPSQVTPKPLAQDLHKQQQQQHGSANTFGVVLKKKQHTSSSSSSTNVFAPPPPVAQQQQQQQQFMPPPPQQSSYMNTGMPPSAGPIAQQPQQPVSYQQPPGNSMNSSNGVFVPPPPVLPPDSASKLDLINQRLQMNKTGASQSAPPPVSTFAPPQQQQQQQPQQVWQPAPQPMAHANVVPPPPAFAQLQAPQATQPPQSQSAPLAEWKAKLLEKKAAKAQQEAEKAAMALAAQEARWEGVPAWKRAIIEKKERALNQ</sequence>
<feature type="compositionally biased region" description="Pro residues" evidence="4">
    <location>
        <begin position="571"/>
        <end position="591"/>
    </location>
</feature>
<evidence type="ECO:0000256" key="4">
    <source>
        <dbReference type="SAM" id="MobiDB-lite"/>
    </source>
</evidence>
<protein>
    <recommendedName>
        <fullName evidence="9">SH3 domain-containing protein</fullName>
    </recommendedName>
</protein>
<feature type="domain" description="SH3" evidence="5">
    <location>
        <begin position="667"/>
        <end position="726"/>
    </location>
</feature>
<name>F2U837_SALR5</name>
<keyword evidence="1 2" id="KW-0728">SH3 domain</keyword>
<feature type="region of interest" description="Disordered" evidence="4">
    <location>
        <begin position="647"/>
        <end position="666"/>
    </location>
</feature>
<feature type="compositionally biased region" description="Low complexity" evidence="4">
    <location>
        <begin position="1036"/>
        <end position="1051"/>
    </location>
</feature>
<dbReference type="Gene3D" id="2.30.29.30">
    <property type="entry name" value="Pleckstrin-homology domain (PH domain)/Phosphotyrosine-binding domain (PTB)"/>
    <property type="match status" value="1"/>
</dbReference>
<dbReference type="KEGG" id="sre:PTSG_04674"/>
<dbReference type="Gene3D" id="2.30.30.40">
    <property type="entry name" value="SH3 Domains"/>
    <property type="match status" value="1"/>
</dbReference>
<dbReference type="InterPro" id="IPR039801">
    <property type="entry name" value="EPS8-like"/>
</dbReference>
<dbReference type="InterPro" id="IPR003124">
    <property type="entry name" value="WH2_dom"/>
</dbReference>
<dbReference type="InterPro" id="IPR041418">
    <property type="entry name" value="SAM_3"/>
</dbReference>
<proteinExistence type="predicted"/>
<feature type="compositionally biased region" description="Pro residues" evidence="4">
    <location>
        <begin position="1052"/>
        <end position="1075"/>
    </location>
</feature>
<dbReference type="PROSITE" id="PS51082">
    <property type="entry name" value="WH2"/>
    <property type="match status" value="1"/>
</dbReference>
<feature type="compositionally biased region" description="Low complexity" evidence="4">
    <location>
        <begin position="1202"/>
        <end position="1213"/>
    </location>
</feature>
<feature type="compositionally biased region" description="Pro residues" evidence="4">
    <location>
        <begin position="804"/>
        <end position="825"/>
    </location>
</feature>
<feature type="compositionally biased region" description="Pro residues" evidence="4">
    <location>
        <begin position="552"/>
        <end position="562"/>
    </location>
</feature>
<feature type="compositionally biased region" description="Low complexity" evidence="4">
    <location>
        <begin position="1267"/>
        <end position="1279"/>
    </location>
</feature>
<feature type="compositionally biased region" description="Low complexity" evidence="4">
    <location>
        <begin position="761"/>
        <end position="775"/>
    </location>
</feature>
<dbReference type="PANTHER" id="PTHR12287">
    <property type="entry name" value="EPIDERMAL GROWTH FACTOR RECEPTOR KINASE SUBSTRATE EPS8-RELATED PROTEIN"/>
    <property type="match status" value="1"/>
</dbReference>
<dbReference type="Pfam" id="PF18016">
    <property type="entry name" value="SAM_3"/>
    <property type="match status" value="1"/>
</dbReference>
<dbReference type="InterPro" id="IPR036028">
    <property type="entry name" value="SH3-like_dom_sf"/>
</dbReference>
<feature type="compositionally biased region" description="Pro residues" evidence="4">
    <location>
        <begin position="1083"/>
        <end position="1102"/>
    </location>
</feature>
<feature type="region of interest" description="Disordered" evidence="4">
    <location>
        <begin position="977"/>
        <end position="1304"/>
    </location>
</feature>
<dbReference type="GO" id="GO:0035023">
    <property type="term" value="P:regulation of Rho protein signal transduction"/>
    <property type="evidence" value="ECO:0007669"/>
    <property type="project" value="TreeGrafter"/>
</dbReference>
<dbReference type="InterPro" id="IPR035462">
    <property type="entry name" value="Eps8_SH3"/>
</dbReference>
<dbReference type="CDD" id="cd11764">
    <property type="entry name" value="SH3_Eps8"/>
    <property type="match status" value="1"/>
</dbReference>
<evidence type="ECO:0000256" key="1">
    <source>
        <dbReference type="ARBA" id="ARBA00022443"/>
    </source>
</evidence>
<dbReference type="Pfam" id="PF22975">
    <property type="entry name" value="EPS8_2nd"/>
    <property type="match status" value="1"/>
</dbReference>
<dbReference type="SUPFAM" id="SSF50044">
    <property type="entry name" value="SH3-domain"/>
    <property type="match status" value="1"/>
</dbReference>
<reference evidence="7" key="1">
    <citation type="submission" date="2009-08" db="EMBL/GenBank/DDBJ databases">
        <title>Annotation of Salpingoeca rosetta.</title>
        <authorList>
            <consortium name="The Broad Institute Genome Sequencing Platform"/>
            <person name="Russ C."/>
            <person name="Cuomo C."/>
            <person name="Burger G."/>
            <person name="Gray M.W."/>
            <person name="Holland P.W.H."/>
            <person name="King N."/>
            <person name="Lang F.B.F."/>
            <person name="Roger A.J."/>
            <person name="Ruiz-Trillo I."/>
            <person name="Young S.K."/>
            <person name="Zeng Q."/>
            <person name="Gargeya S."/>
            <person name="Alvarado L."/>
            <person name="Berlin A."/>
            <person name="Chapman S.B."/>
            <person name="Chen Z."/>
            <person name="Freedman E."/>
            <person name="Gellesch M."/>
            <person name="Goldberg J."/>
            <person name="Griggs A."/>
            <person name="Gujja S."/>
            <person name="Heilman E."/>
            <person name="Heiman D."/>
            <person name="Howarth C."/>
            <person name="Mehta T."/>
            <person name="Neiman D."/>
            <person name="Pearson M."/>
            <person name="Roberts A."/>
            <person name="Saif S."/>
            <person name="Shea T."/>
            <person name="Shenoy N."/>
            <person name="Sisk P."/>
            <person name="Stolte C."/>
            <person name="Sykes S."/>
            <person name="White J."/>
            <person name="Yandava C."/>
            <person name="Haas B."/>
            <person name="Nusbaum C."/>
            <person name="Birren B."/>
        </authorList>
    </citation>
    <scope>NUCLEOTIDE SEQUENCE [LARGE SCALE GENOMIC DNA]</scope>
    <source>
        <strain evidence="7">ATCC 50818</strain>
    </source>
</reference>
<organism evidence="8">
    <name type="scientific">Salpingoeca rosetta (strain ATCC 50818 / BSB-021)</name>
    <dbReference type="NCBI Taxonomy" id="946362"/>
    <lineage>
        <taxon>Eukaryota</taxon>
        <taxon>Choanoflagellata</taxon>
        <taxon>Craspedida</taxon>
        <taxon>Salpingoecidae</taxon>
        <taxon>Salpingoeca</taxon>
    </lineage>
</organism>
<dbReference type="Gene3D" id="1.10.150.50">
    <property type="entry name" value="Transcription Factor, Ets-1"/>
    <property type="match status" value="1"/>
</dbReference>
<feature type="region of interest" description="Disordered" evidence="4">
    <location>
        <begin position="761"/>
        <end position="843"/>
    </location>
</feature>
<feature type="region of interest" description="Disordered" evidence="4">
    <location>
        <begin position="529"/>
        <end position="637"/>
    </location>
</feature>
<dbReference type="Pfam" id="PF00018">
    <property type="entry name" value="SH3_1"/>
    <property type="match status" value="1"/>
</dbReference>
<feature type="compositionally biased region" description="Low complexity" evidence="4">
    <location>
        <begin position="1510"/>
        <end position="1525"/>
    </location>
</feature>
<feature type="region of interest" description="Disordered" evidence="4">
    <location>
        <begin position="1329"/>
        <end position="1561"/>
    </location>
</feature>
<dbReference type="Proteomes" id="UP000007799">
    <property type="component" value="Unassembled WGS sequence"/>
</dbReference>
<feature type="compositionally biased region" description="Low complexity" evidence="4">
    <location>
        <begin position="1412"/>
        <end position="1421"/>
    </location>
</feature>
<dbReference type="eggNOG" id="KOG3557">
    <property type="taxonomic scope" value="Eukaryota"/>
</dbReference>
<feature type="compositionally biased region" description="Basic and acidic residues" evidence="4">
    <location>
        <begin position="1345"/>
        <end position="1354"/>
    </location>
</feature>